<keyword evidence="1" id="KW-0472">Membrane</keyword>
<protein>
    <submittedName>
        <fullName evidence="2">Uncharacterized protein</fullName>
    </submittedName>
</protein>
<feature type="transmembrane region" description="Helical" evidence="1">
    <location>
        <begin position="88"/>
        <end position="110"/>
    </location>
</feature>
<sequence>MTIFNKNFGHWTSHFLWIWTIALVSELATIDLEALWKKMSRRSKKDRRRRFHISIDVAFFLLTALLIFNDSFDWPYKKPDFEMLFKDAVFSLLIYAFAVTLFCIVGWALLIHLHGIRRIYRLPALLFTPINLIVLEVWWSLKSTTETNSWSLYYAIFIFFVAMSVTLSLRMYTGYVLVPKDIYRCTTNSNWANLKKTVERIQKKEADGKENETKNQLPPV</sequence>
<evidence type="ECO:0000313" key="2">
    <source>
        <dbReference type="EMBL" id="CAD1553657.1"/>
    </source>
</evidence>
<keyword evidence="1" id="KW-1133">Transmembrane helix</keyword>
<name>A0A6V7JN86_9HYME</name>
<reference evidence="2" key="1">
    <citation type="submission" date="2020-07" db="EMBL/GenBank/DDBJ databases">
        <authorList>
            <person name="Ferguson B K."/>
        </authorList>
    </citation>
    <scope>NUCLEOTIDE SEQUENCE</scope>
    <source>
        <strain evidence="2">L06</strain>
    </source>
</reference>
<proteinExistence type="predicted"/>
<dbReference type="AlphaFoldDB" id="A0A6V7JN86"/>
<feature type="transmembrane region" description="Helical" evidence="1">
    <location>
        <begin position="51"/>
        <end position="68"/>
    </location>
</feature>
<dbReference type="EMBL" id="CADCXW020000018">
    <property type="protein sequence ID" value="CAD1553657.1"/>
    <property type="molecule type" value="Genomic_DNA"/>
</dbReference>
<organism evidence="2">
    <name type="scientific">Bracon brevicornis</name>
    <dbReference type="NCBI Taxonomy" id="1563983"/>
    <lineage>
        <taxon>Eukaryota</taxon>
        <taxon>Metazoa</taxon>
        <taxon>Ecdysozoa</taxon>
        <taxon>Arthropoda</taxon>
        <taxon>Hexapoda</taxon>
        <taxon>Insecta</taxon>
        <taxon>Pterygota</taxon>
        <taxon>Neoptera</taxon>
        <taxon>Endopterygota</taxon>
        <taxon>Hymenoptera</taxon>
        <taxon>Apocrita</taxon>
        <taxon>Ichneumonoidea</taxon>
        <taxon>Braconidae</taxon>
        <taxon>Braconinae</taxon>
        <taxon>Bracon</taxon>
    </lineage>
</organism>
<feature type="transmembrane region" description="Helical" evidence="1">
    <location>
        <begin position="122"/>
        <end position="141"/>
    </location>
</feature>
<gene>
    <name evidence="2" type="ORF">BBRV_LOCUS57626</name>
</gene>
<evidence type="ECO:0000256" key="1">
    <source>
        <dbReference type="SAM" id="Phobius"/>
    </source>
</evidence>
<feature type="transmembrane region" description="Helical" evidence="1">
    <location>
        <begin position="12"/>
        <end position="30"/>
    </location>
</feature>
<accession>A0A6V7JN86</accession>
<keyword evidence="1" id="KW-0812">Transmembrane</keyword>
<feature type="transmembrane region" description="Helical" evidence="1">
    <location>
        <begin position="153"/>
        <end position="172"/>
    </location>
</feature>